<dbReference type="Proteomes" id="UP000788426">
    <property type="component" value="Unassembled WGS sequence"/>
</dbReference>
<protein>
    <submittedName>
        <fullName evidence="4">SGNH/GDSL hydrolase family protein</fullName>
    </submittedName>
</protein>
<evidence type="ECO:0000313" key="4">
    <source>
        <dbReference type="EMBL" id="MBW4768249.1"/>
    </source>
</evidence>
<dbReference type="Pfam" id="PF14607">
    <property type="entry name" value="GxDLY"/>
    <property type="match status" value="1"/>
</dbReference>
<dbReference type="Pfam" id="PF14606">
    <property type="entry name" value="Lipase_GDSL_3"/>
    <property type="match status" value="1"/>
</dbReference>
<evidence type="ECO:0000313" key="5">
    <source>
        <dbReference type="Proteomes" id="UP000788426"/>
    </source>
</evidence>
<dbReference type="InterPro" id="IPR032740">
    <property type="entry name" value="GxDLY"/>
</dbReference>
<reference evidence="4 5" key="1">
    <citation type="submission" date="2021-07" db="EMBL/GenBank/DDBJ databases">
        <title>Genomic diversity and antimicrobial resistance of Prevotella spp. isolated from chronic lung disease airways.</title>
        <authorList>
            <person name="Webb K.A."/>
            <person name="Olagoke O.S."/>
            <person name="Baird T."/>
            <person name="Neill J."/>
            <person name="Pham A."/>
            <person name="Wells T.J."/>
            <person name="Ramsay K.A."/>
            <person name="Bell S.C."/>
            <person name="Sarovich D.S."/>
            <person name="Price E.P."/>
        </authorList>
    </citation>
    <scope>NUCLEOTIDE SEQUENCE [LARGE SCALE GENOMIC DNA]</scope>
    <source>
        <strain evidence="4 5">SCHI0011.S.12</strain>
    </source>
</reference>
<feature type="signal peptide" evidence="1">
    <location>
        <begin position="1"/>
        <end position="23"/>
    </location>
</feature>
<evidence type="ECO:0000259" key="2">
    <source>
        <dbReference type="Pfam" id="PF14606"/>
    </source>
</evidence>
<accession>A0ABS6Y9L1</accession>
<proteinExistence type="predicted"/>
<gene>
    <name evidence="4" type="ORF">KZO38_00495</name>
</gene>
<comment type="caution">
    <text evidence="4">The sequence shown here is derived from an EMBL/GenBank/DDBJ whole genome shotgun (WGS) entry which is preliminary data.</text>
</comment>
<name>A0ABS6Y9L1_9BACT</name>
<evidence type="ECO:0000259" key="3">
    <source>
        <dbReference type="Pfam" id="PF14607"/>
    </source>
</evidence>
<dbReference type="RefSeq" id="WP_219478904.1">
    <property type="nucleotide sequence ID" value="NZ_JAHXCT010000001.1"/>
</dbReference>
<dbReference type="EMBL" id="JAHXCT010000001">
    <property type="protein sequence ID" value="MBW4768249.1"/>
    <property type="molecule type" value="Genomic_DNA"/>
</dbReference>
<keyword evidence="1" id="KW-0732">Signal</keyword>
<organism evidence="4 5">
    <name type="scientific">Hoylesella nanceiensis</name>
    <dbReference type="NCBI Taxonomy" id="425941"/>
    <lineage>
        <taxon>Bacteria</taxon>
        <taxon>Pseudomonadati</taxon>
        <taxon>Bacteroidota</taxon>
        <taxon>Bacteroidia</taxon>
        <taxon>Bacteroidales</taxon>
        <taxon>Prevotellaceae</taxon>
        <taxon>Hoylesella</taxon>
    </lineage>
</organism>
<evidence type="ECO:0000256" key="1">
    <source>
        <dbReference type="SAM" id="SignalP"/>
    </source>
</evidence>
<sequence>MQKYLKAKVLFIFTLLFTIQANGQSFTWHNPLQESNYVVNGRGWNEELKSSYARLPERFRAVVPAKIWNLSGNSAGLTIKFFTNSRNLQVKYTIAKANQLPNMSRLNQEGVDLYATNKSGKTHWIGNHMQWSWGDTISFTFRDLETKEGTYELYLPPYSTVTSLKIGSDKGAIFRFLPITNEEPVVIYGSSIVQGASPSRPGLTWTNTLKRLTGYNIVNMGFSGSCLMEPVLFDALSEIDARCFVIDPIPNSYRLTDEEITSRLRYGILRLRSKNKAPILVSESYPQIDIAFNPHAEERMRAANKVLFETVKQLQKEGVSGLYYQFSKEIEFVEDAMIEAKHPNDIGCVAYAKAYQRTLRKILR</sequence>
<keyword evidence="5" id="KW-1185">Reference proteome</keyword>
<feature type="domain" description="SGNH hydrolase-type esterase" evidence="2">
    <location>
        <begin position="183"/>
        <end position="360"/>
    </location>
</feature>
<keyword evidence="4" id="KW-0378">Hydrolase</keyword>
<feature type="domain" description="SGNH hydrolase-type esterase N-terminal" evidence="3">
    <location>
        <begin position="27"/>
        <end position="174"/>
    </location>
</feature>
<dbReference type="InterPro" id="IPR013830">
    <property type="entry name" value="SGNH_hydro"/>
</dbReference>
<feature type="chain" id="PRO_5045523329" evidence="1">
    <location>
        <begin position="24"/>
        <end position="364"/>
    </location>
</feature>
<dbReference type="GO" id="GO:0016787">
    <property type="term" value="F:hydrolase activity"/>
    <property type="evidence" value="ECO:0007669"/>
    <property type="project" value="UniProtKB-KW"/>
</dbReference>